<dbReference type="Gene3D" id="2.60.40.420">
    <property type="entry name" value="Cupredoxins - blue copper proteins"/>
    <property type="match status" value="4"/>
</dbReference>
<feature type="disulfide bond" evidence="9">
    <location>
        <begin position="1233"/>
        <end position="1259"/>
    </location>
</feature>
<name>A0A6P8H6P3_CLUHA</name>
<dbReference type="FunFam" id="2.60.40.420:FF:000028">
    <property type="entry name" value="Ceruloplasmin"/>
    <property type="match status" value="2"/>
</dbReference>
<keyword evidence="3" id="KW-0479">Metal-binding</keyword>
<evidence type="ECO:0000259" key="12">
    <source>
        <dbReference type="PROSITE" id="PS50022"/>
    </source>
</evidence>
<dbReference type="Proteomes" id="UP000515152">
    <property type="component" value="Chromosome 20"/>
</dbReference>
<evidence type="ECO:0000256" key="5">
    <source>
        <dbReference type="ARBA" id="ARBA00022737"/>
    </source>
</evidence>
<dbReference type="KEGG" id="char:105905844"/>
<dbReference type="InterPro" id="IPR024715">
    <property type="entry name" value="Factor_5/8-like"/>
</dbReference>
<dbReference type="PANTHER" id="PTHR46806">
    <property type="entry name" value="F5/8 TYPE C DOMAIN-CONTAINING PROTEIN"/>
    <property type="match status" value="1"/>
</dbReference>
<dbReference type="GO" id="GO:0005886">
    <property type="term" value="C:plasma membrane"/>
    <property type="evidence" value="ECO:0007669"/>
    <property type="project" value="TreeGrafter"/>
</dbReference>
<dbReference type="InterPro" id="IPR011706">
    <property type="entry name" value="Cu-oxidase_C"/>
</dbReference>
<gene>
    <name evidence="14" type="primary">f8</name>
</gene>
<dbReference type="InterPro" id="IPR050633">
    <property type="entry name" value="Neuropilin_MCO_CoagFactor"/>
</dbReference>
<dbReference type="FunFam" id="2.60.120.260:FF:000002">
    <property type="entry name" value="Coagulation factor VIII"/>
    <property type="match status" value="2"/>
</dbReference>
<feature type="transmembrane region" description="Helical" evidence="11">
    <location>
        <begin position="38"/>
        <end position="55"/>
    </location>
</feature>
<dbReference type="CDD" id="cd00057">
    <property type="entry name" value="FA58C"/>
    <property type="match status" value="2"/>
</dbReference>
<evidence type="ECO:0000256" key="9">
    <source>
        <dbReference type="PIRSR" id="PIRSR000354-1"/>
    </source>
</evidence>
<dbReference type="InterPro" id="IPR008979">
    <property type="entry name" value="Galactose-bd-like_sf"/>
</dbReference>
<evidence type="ECO:0000256" key="8">
    <source>
        <dbReference type="ARBA" id="ARBA00023180"/>
    </source>
</evidence>
<keyword evidence="11" id="KW-0472">Membrane</keyword>
<feature type="disulfide bond" evidence="9">
    <location>
        <begin position="1300"/>
        <end position="1304"/>
    </location>
</feature>
<evidence type="ECO:0000256" key="4">
    <source>
        <dbReference type="ARBA" id="ARBA00022729"/>
    </source>
</evidence>
<keyword evidence="4" id="KW-0732">Signal</keyword>
<keyword evidence="13" id="KW-1185">Reference proteome</keyword>
<dbReference type="PROSITE" id="PS00079">
    <property type="entry name" value="MULTICOPPER_OXIDASE1"/>
    <property type="match status" value="2"/>
</dbReference>
<dbReference type="SMART" id="SM00231">
    <property type="entry name" value="FA58C"/>
    <property type="match status" value="2"/>
</dbReference>
<feature type="disulfide bond" evidence="9">
    <location>
        <begin position="566"/>
        <end position="592"/>
    </location>
</feature>
<evidence type="ECO:0000256" key="6">
    <source>
        <dbReference type="ARBA" id="ARBA00022837"/>
    </source>
</evidence>
<evidence type="ECO:0000313" key="14">
    <source>
        <dbReference type="RefSeq" id="XP_031443050.1"/>
    </source>
</evidence>
<feature type="disulfide bond" evidence="9">
    <location>
        <begin position="1422"/>
        <end position="1571"/>
    </location>
</feature>
<dbReference type="GO" id="GO:0005507">
    <property type="term" value="F:copper ion binding"/>
    <property type="evidence" value="ECO:0007669"/>
    <property type="project" value="InterPro"/>
</dbReference>
<dbReference type="OrthoDB" id="2121828at2759"/>
<organism evidence="13 14">
    <name type="scientific">Clupea harengus</name>
    <name type="common">Atlantic herring</name>
    <dbReference type="NCBI Taxonomy" id="7950"/>
    <lineage>
        <taxon>Eukaryota</taxon>
        <taxon>Metazoa</taxon>
        <taxon>Chordata</taxon>
        <taxon>Craniata</taxon>
        <taxon>Vertebrata</taxon>
        <taxon>Euteleostomi</taxon>
        <taxon>Actinopterygii</taxon>
        <taxon>Neopterygii</taxon>
        <taxon>Teleostei</taxon>
        <taxon>Clupei</taxon>
        <taxon>Clupeiformes</taxon>
        <taxon>Clupeoidei</taxon>
        <taxon>Clupeidae</taxon>
        <taxon>Clupea</taxon>
    </lineage>
</organism>
<feature type="disulfide bond" evidence="9">
    <location>
        <begin position="292"/>
        <end position="374"/>
    </location>
</feature>
<reference evidence="14" key="1">
    <citation type="submission" date="2025-08" db="UniProtKB">
        <authorList>
            <consortium name="RefSeq"/>
        </authorList>
    </citation>
    <scope>IDENTIFICATION</scope>
</reference>
<dbReference type="InterPro" id="IPR033138">
    <property type="entry name" value="Cu_oxidase_CS"/>
</dbReference>
<keyword evidence="6" id="KW-0106">Calcium</keyword>
<dbReference type="InterPro" id="IPR008972">
    <property type="entry name" value="Cupredoxin"/>
</dbReference>
<keyword evidence="11" id="KW-0812">Transmembrane</keyword>
<feature type="domain" description="F5/8 type C" evidence="12">
    <location>
        <begin position="1576"/>
        <end position="1729"/>
    </location>
</feature>
<dbReference type="RefSeq" id="XP_031443050.1">
    <property type="nucleotide sequence ID" value="XM_031587190.2"/>
</dbReference>
<dbReference type="PROSITE" id="PS01285">
    <property type="entry name" value="FA58C_1"/>
    <property type="match status" value="1"/>
</dbReference>
<dbReference type="CTD" id="2157"/>
<sequence>MWWQSLYIPASVTSAQSRQSESEETDQRAVKKKKKKKMLLLVSVILFLGAVRQSWAKTRTLEYYIGAVETTWNYLDSGDIDLASSQRPDIPKYTKAIYVEYKDSTFTTQKSKPPWAGIQGPTIRAQVTDKVVVHFKNFASQHFSISPIGIPYWKQSEGAGYEDSTTAQEQEDDAVAPGGYYTYVWDIHTQSAPTSTDPDCLTYSYSSRVDIVRDFNSGLIGPLLICKAGVLTDEGRQKVPEFILLFAVFDENKSWYRNLERSLDKFKKPEMAREYHTINGHFNSSLPGLTLCQGYEDVSWHLIGVGTSPEIHSIQFQEYSLVVMKHRKVSLEMTPMTFTTALMKPLSEGRFQISCRIHSHKQAGMSAIFSVETCADATGPDRRNANDEEDFGFSLEDLMSTVVFQRGGIASVLRSGSKGRPKVWVHYIATEEVTWDYAPNVNEGDRLFSSENLRRDPQRLGKEYKKVMYVEYTDKSFTKRKERSPGKGLMGPVLTGEVGDKFQIVLKNLANRPYNIYPNGLTSILSLHRQATHKDMSTLAIQPGESFTYLWKLTSEDGPTDADPRCLTRLYQSTLNPEMDLASGLVGPFIICKQGSLDRSGRVVTSDKEKHLMFAIFDENKSWYLKENINKYSDDPSAINTQDPDFYNSNVMNTVNGLMYSNLQFKSCLGDVTFWHLANVGTQSDFLSIYFTGNPFEKDKVYDTVLTLFPMSGETVATEMETLGEWEISAFDPNLKAKGMSAQYSVFHCEKGLPLVDTEDDYDDFEDYFPLPMVRGARGGQGNRTVAIQVCRKSQGNDTQLENTLPMEGTESKRKMVCEVKYISVEDEADNDVLSNGGIPEDILEELDKELKGDLEKRQKRSLIVENTEGDTSAEEDLEVSGGALPDFPDHIDLVGLGEAQLTTVENTTEVDVDESSSEKNKTLNDFFGNILRRLVQHSLNDPIQTLNETWEEVNNSVENDSDRQNRSKLQRRQALDLIKHTEEDSLMDLHSGNDILREPALIEDNTLDSLNSLYFADKDPDKLMVDLGVLEDLSNSTDNTTDTRQTFSFEYDDYSDEKNFSMNDIPHEELLNARAVKVNFRSYYIAAEEIMWDYGIKKPHQLIKPKEMRRGYRKYFPEYKKVVFRAYQNRDFQVPVNQGELDKHLGIMGPVLKAEVNDVLTVVFRNKASRPYSLHLQGVYDKFQGQTSPSGIPGQDFRPDEAPGEPVPPGEERVYNWRISKRQGPAAKDFDCKTGAYYSNVNKEKDINSGLIGPLLICKPGTLKPPTLQQPGVRDLFLLFTIFDERKSWYMEDNINTFCTPPCKANKNDPWFEMSNKFSAINGFVAETLPGLAIEQYQQARWHLMNVGSGGEFHAVHFHGLPFSVKNGEEHRMGVFNLYPGVFGTVEMWPPMLGTWLVECTIGEHQLSGMRAKLLVYNPKCIQPLGMQSGMIDDEQISASDYYGNWDPSLARLELSGSVNAWIGNTKISWLQVDLRKPMLIHGIQTQGARTTMGLSETFTMFYTLSYSMDNEHWNIYRGNSSDPSRFRGNQDGSSIKENLLSPPVLGQYIRVNPTEFKGRPTFRLELLGCDVNSCLMPLGMQKAIPDNSITASTYLHKWLLAWAPALARLHKEGRANAWRPKSNDPHQWIQVDFGKQKRVTGIITQGARAMLQPMMVTEFAVSTSDNGHSWTMVMEDRTQSVKIFEGNMEHHEEKMNLFDPPIFTRYIRVHPKGWINDIALRMEFLGCETQQRI</sequence>
<feature type="disulfide bond" evidence="9">
    <location>
        <begin position="200"/>
        <end position="226"/>
    </location>
</feature>
<evidence type="ECO:0000313" key="13">
    <source>
        <dbReference type="Proteomes" id="UP000515152"/>
    </source>
</evidence>
<dbReference type="SUPFAM" id="SSF49503">
    <property type="entry name" value="Cupredoxins"/>
    <property type="match status" value="6"/>
</dbReference>
<dbReference type="GO" id="GO:0005576">
    <property type="term" value="C:extracellular region"/>
    <property type="evidence" value="ECO:0007669"/>
    <property type="project" value="UniProtKB-SubCell"/>
</dbReference>
<feature type="region of interest" description="Disordered" evidence="10">
    <location>
        <begin position="1186"/>
        <end position="1212"/>
    </location>
</feature>
<keyword evidence="5" id="KW-0677">Repeat</keyword>
<feature type="domain" description="F5/8 type C" evidence="12">
    <location>
        <begin position="1422"/>
        <end position="1571"/>
    </location>
</feature>
<dbReference type="GO" id="GO:0038023">
    <property type="term" value="F:signaling receptor activity"/>
    <property type="evidence" value="ECO:0007669"/>
    <property type="project" value="TreeGrafter"/>
</dbReference>
<evidence type="ECO:0000256" key="11">
    <source>
        <dbReference type="SAM" id="Phobius"/>
    </source>
</evidence>
<dbReference type="PIRSF" id="PIRSF000354">
    <property type="entry name" value="Factors_V_VIII"/>
    <property type="match status" value="1"/>
</dbReference>
<evidence type="ECO:0000256" key="7">
    <source>
        <dbReference type="ARBA" id="ARBA00023157"/>
    </source>
</evidence>
<evidence type="ECO:0000256" key="10">
    <source>
        <dbReference type="SAM" id="MobiDB-lite"/>
    </source>
</evidence>
<dbReference type="Pfam" id="PF00754">
    <property type="entry name" value="F5_F8_type_C"/>
    <property type="match status" value="2"/>
</dbReference>
<dbReference type="Gene3D" id="2.60.120.260">
    <property type="entry name" value="Galactose-binding domain-like"/>
    <property type="match status" value="2"/>
</dbReference>
<dbReference type="GeneID" id="105905844"/>
<protein>
    <submittedName>
        <fullName evidence="14">Coagulation factor VIII</fullName>
    </submittedName>
</protein>
<dbReference type="InterPro" id="IPR000421">
    <property type="entry name" value="FA58C"/>
</dbReference>
<keyword evidence="2" id="KW-0964">Secreted</keyword>
<evidence type="ECO:0000256" key="2">
    <source>
        <dbReference type="ARBA" id="ARBA00022525"/>
    </source>
</evidence>
<dbReference type="SUPFAM" id="SSF49785">
    <property type="entry name" value="Galactose-binding domain-like"/>
    <property type="match status" value="2"/>
</dbReference>
<accession>A0A6P8H6P3</accession>
<proteinExistence type="predicted"/>
<dbReference type="PROSITE" id="PS50022">
    <property type="entry name" value="FA58C_3"/>
    <property type="match status" value="2"/>
</dbReference>
<feature type="disulfide bond" evidence="9">
    <location>
        <begin position="668"/>
        <end position="749"/>
    </location>
</feature>
<keyword evidence="8" id="KW-0325">Glycoprotein</keyword>
<keyword evidence="7 9" id="KW-1015">Disulfide bond</keyword>
<dbReference type="PANTHER" id="PTHR46806:SF7">
    <property type="entry name" value="COAGULATION FACTOR VIII"/>
    <property type="match status" value="1"/>
</dbReference>
<evidence type="ECO:0000256" key="3">
    <source>
        <dbReference type="ARBA" id="ARBA00022723"/>
    </source>
</evidence>
<dbReference type="GO" id="GO:0016491">
    <property type="term" value="F:oxidoreductase activity"/>
    <property type="evidence" value="ECO:0007669"/>
    <property type="project" value="InterPro"/>
</dbReference>
<keyword evidence="11" id="KW-1133">Transmembrane helix</keyword>
<evidence type="ECO:0000256" key="1">
    <source>
        <dbReference type="ARBA" id="ARBA00004613"/>
    </source>
</evidence>
<comment type="subcellular location">
    <subcellularLocation>
        <location evidence="1">Secreted</location>
    </subcellularLocation>
</comment>
<dbReference type="Pfam" id="PF07731">
    <property type="entry name" value="Cu-oxidase_2"/>
    <property type="match status" value="1"/>
</dbReference>